<dbReference type="UniPathway" id="UPA00035">
    <property type="reaction ID" value="UER00042"/>
</dbReference>
<dbReference type="Gene3D" id="3.20.20.70">
    <property type="entry name" value="Aldolase class I"/>
    <property type="match status" value="1"/>
</dbReference>
<evidence type="ECO:0000256" key="3">
    <source>
        <dbReference type="ARBA" id="ARBA00012572"/>
    </source>
</evidence>
<keyword evidence="8 9" id="KW-0413">Isomerase</keyword>
<name>A0A6N6VMD7_9HYPH</name>
<sequence>MTDALAQVRVKICGLSTPETVKAAVEAGADYLGFVFFAKSPRNIPTLYAAELAELVPPHVLKVALTVDADDATLDRIVAALKPDMLQLHGSESPERLVELKSRFGLTLMKAIAVSEPEDLTGSDIYRDTADLLLFDAKPPKSMQSALPGGNGLVFDWSLIAGHRPEMPWMLSGGLTAENVGEAIRISGAEAVDVSSGVEDAPGQKSPKLIAEFIRAAKSV</sequence>
<dbReference type="NCBIfam" id="NF002295">
    <property type="entry name" value="PRK01222.1-1"/>
    <property type="match status" value="1"/>
</dbReference>
<dbReference type="InterPro" id="IPR013785">
    <property type="entry name" value="Aldolase_TIM"/>
</dbReference>
<dbReference type="EMBL" id="WESC01000001">
    <property type="protein sequence ID" value="KAB7742701.1"/>
    <property type="molecule type" value="Genomic_DNA"/>
</dbReference>
<comment type="catalytic activity">
    <reaction evidence="1 9">
        <text>N-(5-phospho-beta-D-ribosyl)anthranilate = 1-(2-carboxyphenylamino)-1-deoxy-D-ribulose 5-phosphate</text>
        <dbReference type="Rhea" id="RHEA:21540"/>
        <dbReference type="ChEBI" id="CHEBI:18277"/>
        <dbReference type="ChEBI" id="CHEBI:58613"/>
        <dbReference type="EC" id="5.3.1.24"/>
    </reaction>
</comment>
<comment type="similarity">
    <text evidence="9">Belongs to the TrpF family.</text>
</comment>
<evidence type="ECO:0000256" key="8">
    <source>
        <dbReference type="ARBA" id="ARBA00023235"/>
    </source>
</evidence>
<protein>
    <recommendedName>
        <fullName evidence="4 9">N-(5'-phosphoribosyl)anthranilate isomerase</fullName>
        <shortName evidence="9">PRAI</shortName>
        <ecNumber evidence="3 9">5.3.1.24</ecNumber>
    </recommendedName>
</protein>
<evidence type="ECO:0000256" key="1">
    <source>
        <dbReference type="ARBA" id="ARBA00001164"/>
    </source>
</evidence>
<dbReference type="InterPro" id="IPR001240">
    <property type="entry name" value="PRAI_dom"/>
</dbReference>
<accession>A0A6N6VMD7</accession>
<dbReference type="InterPro" id="IPR044643">
    <property type="entry name" value="TrpF_fam"/>
</dbReference>
<dbReference type="PANTHER" id="PTHR42894">
    <property type="entry name" value="N-(5'-PHOSPHORIBOSYL)ANTHRANILATE ISOMERASE"/>
    <property type="match status" value="1"/>
</dbReference>
<dbReference type="PANTHER" id="PTHR42894:SF1">
    <property type="entry name" value="N-(5'-PHOSPHORIBOSYL)ANTHRANILATE ISOMERASE"/>
    <property type="match status" value="1"/>
</dbReference>
<dbReference type="CDD" id="cd00405">
    <property type="entry name" value="PRAI"/>
    <property type="match status" value="1"/>
</dbReference>
<feature type="domain" description="N-(5'phosphoribosyl) anthranilate isomerase (PRAI)" evidence="10">
    <location>
        <begin position="10"/>
        <end position="215"/>
    </location>
</feature>
<keyword evidence="7 9" id="KW-0057">Aromatic amino acid biosynthesis</keyword>
<dbReference type="HAMAP" id="MF_00135">
    <property type="entry name" value="PRAI"/>
    <property type="match status" value="1"/>
</dbReference>
<evidence type="ECO:0000256" key="7">
    <source>
        <dbReference type="ARBA" id="ARBA00023141"/>
    </source>
</evidence>
<comment type="pathway">
    <text evidence="2 9">Amino-acid biosynthesis; L-tryptophan biosynthesis; L-tryptophan from chorismate: step 3/5.</text>
</comment>
<dbReference type="AlphaFoldDB" id="A0A6N6VMD7"/>
<dbReference type="RefSeq" id="WP_152214254.1">
    <property type="nucleotide sequence ID" value="NZ_JBAQYD010000365.1"/>
</dbReference>
<keyword evidence="12" id="KW-1185">Reference proteome</keyword>
<comment type="caution">
    <text evidence="11">The sequence shown here is derived from an EMBL/GenBank/DDBJ whole genome shotgun (WGS) entry which is preliminary data.</text>
</comment>
<evidence type="ECO:0000313" key="11">
    <source>
        <dbReference type="EMBL" id="KAB7742701.1"/>
    </source>
</evidence>
<evidence type="ECO:0000256" key="6">
    <source>
        <dbReference type="ARBA" id="ARBA00022822"/>
    </source>
</evidence>
<evidence type="ECO:0000256" key="4">
    <source>
        <dbReference type="ARBA" id="ARBA00022272"/>
    </source>
</evidence>
<dbReference type="GO" id="GO:0000162">
    <property type="term" value="P:L-tryptophan biosynthetic process"/>
    <property type="evidence" value="ECO:0007669"/>
    <property type="project" value="UniProtKB-UniRule"/>
</dbReference>
<evidence type="ECO:0000256" key="9">
    <source>
        <dbReference type="HAMAP-Rule" id="MF_00135"/>
    </source>
</evidence>
<dbReference type="Proteomes" id="UP000468901">
    <property type="component" value="Unassembled WGS sequence"/>
</dbReference>
<dbReference type="EC" id="5.3.1.24" evidence="3 9"/>
<evidence type="ECO:0000313" key="12">
    <source>
        <dbReference type="Proteomes" id="UP000468901"/>
    </source>
</evidence>
<dbReference type="InterPro" id="IPR011060">
    <property type="entry name" value="RibuloseP-bd_barrel"/>
</dbReference>
<proteinExistence type="inferred from homology"/>
<evidence type="ECO:0000259" key="10">
    <source>
        <dbReference type="Pfam" id="PF00697"/>
    </source>
</evidence>
<dbReference type="SUPFAM" id="SSF51366">
    <property type="entry name" value="Ribulose-phoshate binding barrel"/>
    <property type="match status" value="1"/>
</dbReference>
<reference evidence="11 12" key="1">
    <citation type="submission" date="2019-09" db="EMBL/GenBank/DDBJ databases">
        <title>Parvibaculum sedimenti sp. nov., isolated from sediment.</title>
        <authorList>
            <person name="Wang Y."/>
        </authorList>
    </citation>
    <scope>NUCLEOTIDE SEQUENCE [LARGE SCALE GENOMIC DNA]</scope>
    <source>
        <strain evidence="11 12">HXT-9</strain>
    </source>
</reference>
<dbReference type="Pfam" id="PF00697">
    <property type="entry name" value="PRAI"/>
    <property type="match status" value="1"/>
</dbReference>
<gene>
    <name evidence="9" type="primary">trpF</name>
    <name evidence="11" type="ORF">F2P47_00785</name>
</gene>
<evidence type="ECO:0000256" key="2">
    <source>
        <dbReference type="ARBA" id="ARBA00004664"/>
    </source>
</evidence>
<organism evidence="11 12">
    <name type="scientific">Parvibaculum sedimenti</name>
    <dbReference type="NCBI Taxonomy" id="2608632"/>
    <lineage>
        <taxon>Bacteria</taxon>
        <taxon>Pseudomonadati</taxon>
        <taxon>Pseudomonadota</taxon>
        <taxon>Alphaproteobacteria</taxon>
        <taxon>Hyphomicrobiales</taxon>
        <taxon>Parvibaculaceae</taxon>
        <taxon>Parvibaculum</taxon>
    </lineage>
</organism>
<evidence type="ECO:0000256" key="5">
    <source>
        <dbReference type="ARBA" id="ARBA00022605"/>
    </source>
</evidence>
<keyword evidence="6 9" id="KW-0822">Tryptophan biosynthesis</keyword>
<dbReference type="GO" id="GO:0004640">
    <property type="term" value="F:phosphoribosylanthranilate isomerase activity"/>
    <property type="evidence" value="ECO:0007669"/>
    <property type="project" value="UniProtKB-UniRule"/>
</dbReference>
<keyword evidence="5 9" id="KW-0028">Amino-acid biosynthesis</keyword>